<name>A0ACC0YY52_9ROSI</name>
<sequence>MFCPTAKNWGFSQFMSLDTLKDPKQGYLVHDNCIIEAEVKLLGSVTWNKS</sequence>
<proteinExistence type="predicted"/>
<dbReference type="EMBL" id="CM047739">
    <property type="protein sequence ID" value="KAJ0042320.1"/>
    <property type="molecule type" value="Genomic_DNA"/>
</dbReference>
<organism evidence="1 2">
    <name type="scientific">Pistacia integerrima</name>
    <dbReference type="NCBI Taxonomy" id="434235"/>
    <lineage>
        <taxon>Eukaryota</taxon>
        <taxon>Viridiplantae</taxon>
        <taxon>Streptophyta</taxon>
        <taxon>Embryophyta</taxon>
        <taxon>Tracheophyta</taxon>
        <taxon>Spermatophyta</taxon>
        <taxon>Magnoliopsida</taxon>
        <taxon>eudicotyledons</taxon>
        <taxon>Gunneridae</taxon>
        <taxon>Pentapetalae</taxon>
        <taxon>rosids</taxon>
        <taxon>malvids</taxon>
        <taxon>Sapindales</taxon>
        <taxon>Anacardiaceae</taxon>
        <taxon>Pistacia</taxon>
    </lineage>
</organism>
<accession>A0ACC0YY52</accession>
<dbReference type="Proteomes" id="UP001163603">
    <property type="component" value="Chromosome 4"/>
</dbReference>
<comment type="caution">
    <text evidence="1">The sequence shown here is derived from an EMBL/GenBank/DDBJ whole genome shotgun (WGS) entry which is preliminary data.</text>
</comment>
<protein>
    <submittedName>
        <fullName evidence="1">Uncharacterized protein</fullName>
    </submittedName>
</protein>
<keyword evidence="2" id="KW-1185">Reference proteome</keyword>
<evidence type="ECO:0000313" key="1">
    <source>
        <dbReference type="EMBL" id="KAJ0042320.1"/>
    </source>
</evidence>
<gene>
    <name evidence="1" type="ORF">Pint_18344</name>
</gene>
<reference evidence="2" key="1">
    <citation type="journal article" date="2023" name="G3 (Bethesda)">
        <title>Genome assembly and association tests identify interacting loci associated with vigor, precocity, and sex in interspecific pistachio rootstocks.</title>
        <authorList>
            <person name="Palmer W."/>
            <person name="Jacygrad E."/>
            <person name="Sagayaradj S."/>
            <person name="Cavanaugh K."/>
            <person name="Han R."/>
            <person name="Bertier L."/>
            <person name="Beede B."/>
            <person name="Kafkas S."/>
            <person name="Golino D."/>
            <person name="Preece J."/>
            <person name="Michelmore R."/>
        </authorList>
    </citation>
    <scope>NUCLEOTIDE SEQUENCE [LARGE SCALE GENOMIC DNA]</scope>
</reference>
<evidence type="ECO:0000313" key="2">
    <source>
        <dbReference type="Proteomes" id="UP001163603"/>
    </source>
</evidence>